<evidence type="ECO:0000259" key="1">
    <source>
        <dbReference type="SMART" id="SM00974"/>
    </source>
</evidence>
<dbReference type="SMART" id="SM00974">
    <property type="entry name" value="T5orf172"/>
    <property type="match status" value="1"/>
</dbReference>
<sequence length="239" mass="27135">MVLPVDDRRVQVAQKWGFGMAPVKSEVQQQRREAATAVLNFLRNPQHGLSPSLSDDLSVVKGLYSRCHRQDQWDWFTVWQQLGRPGRKRCQQAAQALARLRTAIRDGDDVAVAAQLASLVHAGGQAHLAGFVAGRPSEPQGAGYIYVLSTREQPRLLKIGYTERSVEERVREINRATGVVIPYGVRAVWVVAHARAVETELHARLAPYRVRKDREFFDLDFRDAFALIRDYVYDTRRES</sequence>
<name>A0A1C4YW54_MICVI</name>
<dbReference type="EMBL" id="LT607411">
    <property type="protein sequence ID" value="SCF24904.1"/>
    <property type="molecule type" value="Genomic_DNA"/>
</dbReference>
<dbReference type="Proteomes" id="UP000198242">
    <property type="component" value="Chromosome I"/>
</dbReference>
<feature type="domain" description="Bacteriophage T5 Orf172 DNA-binding" evidence="1">
    <location>
        <begin position="151"/>
        <end position="231"/>
    </location>
</feature>
<keyword evidence="3" id="KW-1185">Reference proteome</keyword>
<dbReference type="Pfam" id="PF10544">
    <property type="entry name" value="T5orf172"/>
    <property type="match status" value="1"/>
</dbReference>
<reference evidence="3" key="1">
    <citation type="submission" date="2016-06" db="EMBL/GenBank/DDBJ databases">
        <authorList>
            <person name="Varghese N."/>
            <person name="Submissions Spin"/>
        </authorList>
    </citation>
    <scope>NUCLEOTIDE SEQUENCE [LARGE SCALE GENOMIC DNA]</scope>
    <source>
        <strain evidence="3">DSM 43909</strain>
    </source>
</reference>
<dbReference type="InterPro" id="IPR018306">
    <property type="entry name" value="Phage_T5_Orf172_DNA-bd"/>
</dbReference>
<protein>
    <submittedName>
        <fullName evidence="2">T5orf172 domain-containing protein</fullName>
    </submittedName>
</protein>
<organism evidence="2 3">
    <name type="scientific">Micromonospora viridifaciens</name>
    <dbReference type="NCBI Taxonomy" id="1881"/>
    <lineage>
        <taxon>Bacteria</taxon>
        <taxon>Bacillati</taxon>
        <taxon>Actinomycetota</taxon>
        <taxon>Actinomycetes</taxon>
        <taxon>Micromonosporales</taxon>
        <taxon>Micromonosporaceae</taxon>
        <taxon>Micromonospora</taxon>
    </lineage>
</organism>
<evidence type="ECO:0000313" key="2">
    <source>
        <dbReference type="EMBL" id="SCF24904.1"/>
    </source>
</evidence>
<accession>A0A1C4YW54</accession>
<proteinExistence type="predicted"/>
<gene>
    <name evidence="2" type="ORF">GA0074695_4775</name>
</gene>
<dbReference type="AlphaFoldDB" id="A0A1C4YW54"/>
<evidence type="ECO:0000313" key="3">
    <source>
        <dbReference type="Proteomes" id="UP000198242"/>
    </source>
</evidence>